<feature type="chain" id="PRO_5019406016" description="Secreted protein" evidence="1">
    <location>
        <begin position="25"/>
        <end position="87"/>
    </location>
</feature>
<dbReference type="Proteomes" id="UP000015105">
    <property type="component" value="Chromosome 3D"/>
</dbReference>
<reference evidence="2" key="5">
    <citation type="journal article" date="2021" name="G3 (Bethesda)">
        <title>Aegilops tauschii genome assembly Aet v5.0 features greater sequence contiguity and improved annotation.</title>
        <authorList>
            <person name="Wang L."/>
            <person name="Zhu T."/>
            <person name="Rodriguez J.C."/>
            <person name="Deal K.R."/>
            <person name="Dubcovsky J."/>
            <person name="McGuire P.E."/>
            <person name="Lux T."/>
            <person name="Spannagl M."/>
            <person name="Mayer K.F.X."/>
            <person name="Baldrich P."/>
            <person name="Meyers B.C."/>
            <person name="Huo N."/>
            <person name="Gu Y.Q."/>
            <person name="Zhou H."/>
            <person name="Devos K.M."/>
            <person name="Bennetzen J.L."/>
            <person name="Unver T."/>
            <person name="Budak H."/>
            <person name="Gulick P.J."/>
            <person name="Galiba G."/>
            <person name="Kalapos B."/>
            <person name="Nelson D.R."/>
            <person name="Li P."/>
            <person name="You F.M."/>
            <person name="Luo M.C."/>
            <person name="Dvorak J."/>
        </authorList>
    </citation>
    <scope>NUCLEOTIDE SEQUENCE [LARGE SCALE GENOMIC DNA]</scope>
    <source>
        <strain evidence="2">cv. AL8/78</strain>
    </source>
</reference>
<evidence type="ECO:0000313" key="2">
    <source>
        <dbReference type="EnsemblPlants" id="AET3Gv20629000.40"/>
    </source>
</evidence>
<feature type="signal peptide" evidence="1">
    <location>
        <begin position="1"/>
        <end position="24"/>
    </location>
</feature>
<dbReference type="AlphaFoldDB" id="A0A453FB10"/>
<sequence>MWLIRGWSIVFVLELLLLRTPVTPKLYSSCILVVKSSTTCRLRLMWRPNGRASDLQMAKRYYLIGMSYSNEDTGLLAAAFFLQGARN</sequence>
<dbReference type="Gramene" id="AET3Gv20629000.40">
    <property type="protein sequence ID" value="AET3Gv20629000.40"/>
    <property type="gene ID" value="AET3Gv20629000"/>
</dbReference>
<accession>A0A453FB10</accession>
<proteinExistence type="predicted"/>
<reference evidence="2" key="3">
    <citation type="journal article" date="2017" name="Nature">
        <title>Genome sequence of the progenitor of the wheat D genome Aegilops tauschii.</title>
        <authorList>
            <person name="Luo M.C."/>
            <person name="Gu Y.Q."/>
            <person name="Puiu D."/>
            <person name="Wang H."/>
            <person name="Twardziok S.O."/>
            <person name="Deal K.R."/>
            <person name="Huo N."/>
            <person name="Zhu T."/>
            <person name="Wang L."/>
            <person name="Wang Y."/>
            <person name="McGuire P.E."/>
            <person name="Liu S."/>
            <person name="Long H."/>
            <person name="Ramasamy R.K."/>
            <person name="Rodriguez J.C."/>
            <person name="Van S.L."/>
            <person name="Yuan L."/>
            <person name="Wang Z."/>
            <person name="Xia Z."/>
            <person name="Xiao L."/>
            <person name="Anderson O.D."/>
            <person name="Ouyang S."/>
            <person name="Liang Y."/>
            <person name="Zimin A.V."/>
            <person name="Pertea G."/>
            <person name="Qi P."/>
            <person name="Bennetzen J.L."/>
            <person name="Dai X."/>
            <person name="Dawson M.W."/>
            <person name="Muller H.G."/>
            <person name="Kugler K."/>
            <person name="Rivarola-Duarte L."/>
            <person name="Spannagl M."/>
            <person name="Mayer K.F.X."/>
            <person name="Lu F.H."/>
            <person name="Bevan M.W."/>
            <person name="Leroy P."/>
            <person name="Li P."/>
            <person name="You F.M."/>
            <person name="Sun Q."/>
            <person name="Liu Z."/>
            <person name="Lyons E."/>
            <person name="Wicker T."/>
            <person name="Salzberg S.L."/>
            <person name="Devos K.M."/>
            <person name="Dvorak J."/>
        </authorList>
    </citation>
    <scope>NUCLEOTIDE SEQUENCE [LARGE SCALE GENOMIC DNA]</scope>
    <source>
        <strain evidence="2">cv. AL8/78</strain>
    </source>
</reference>
<evidence type="ECO:0008006" key="4">
    <source>
        <dbReference type="Google" id="ProtNLM"/>
    </source>
</evidence>
<reference evidence="3" key="1">
    <citation type="journal article" date="2014" name="Science">
        <title>Ancient hybridizations among the ancestral genomes of bread wheat.</title>
        <authorList>
            <consortium name="International Wheat Genome Sequencing Consortium,"/>
            <person name="Marcussen T."/>
            <person name="Sandve S.R."/>
            <person name="Heier L."/>
            <person name="Spannagl M."/>
            <person name="Pfeifer M."/>
            <person name="Jakobsen K.S."/>
            <person name="Wulff B.B."/>
            <person name="Steuernagel B."/>
            <person name="Mayer K.F."/>
            <person name="Olsen O.A."/>
        </authorList>
    </citation>
    <scope>NUCLEOTIDE SEQUENCE [LARGE SCALE GENOMIC DNA]</scope>
    <source>
        <strain evidence="3">cv. AL8/78</strain>
    </source>
</reference>
<organism evidence="2 3">
    <name type="scientific">Aegilops tauschii subsp. strangulata</name>
    <name type="common">Goatgrass</name>
    <dbReference type="NCBI Taxonomy" id="200361"/>
    <lineage>
        <taxon>Eukaryota</taxon>
        <taxon>Viridiplantae</taxon>
        <taxon>Streptophyta</taxon>
        <taxon>Embryophyta</taxon>
        <taxon>Tracheophyta</taxon>
        <taxon>Spermatophyta</taxon>
        <taxon>Magnoliopsida</taxon>
        <taxon>Liliopsida</taxon>
        <taxon>Poales</taxon>
        <taxon>Poaceae</taxon>
        <taxon>BOP clade</taxon>
        <taxon>Pooideae</taxon>
        <taxon>Triticodae</taxon>
        <taxon>Triticeae</taxon>
        <taxon>Triticinae</taxon>
        <taxon>Aegilops</taxon>
    </lineage>
</organism>
<evidence type="ECO:0000313" key="3">
    <source>
        <dbReference type="Proteomes" id="UP000015105"/>
    </source>
</evidence>
<dbReference type="EnsemblPlants" id="AET3Gv20629000.40">
    <property type="protein sequence ID" value="AET3Gv20629000.40"/>
    <property type="gene ID" value="AET3Gv20629000"/>
</dbReference>
<protein>
    <recommendedName>
        <fullName evidence="4">Secreted protein</fullName>
    </recommendedName>
</protein>
<keyword evidence="3" id="KW-1185">Reference proteome</keyword>
<keyword evidence="1" id="KW-0732">Signal</keyword>
<name>A0A453FB10_AEGTS</name>
<reference evidence="3" key="2">
    <citation type="journal article" date="2017" name="Nat. Plants">
        <title>The Aegilops tauschii genome reveals multiple impacts of transposons.</title>
        <authorList>
            <person name="Zhao G."/>
            <person name="Zou C."/>
            <person name="Li K."/>
            <person name="Wang K."/>
            <person name="Li T."/>
            <person name="Gao L."/>
            <person name="Zhang X."/>
            <person name="Wang H."/>
            <person name="Yang Z."/>
            <person name="Liu X."/>
            <person name="Jiang W."/>
            <person name="Mao L."/>
            <person name="Kong X."/>
            <person name="Jiao Y."/>
            <person name="Jia J."/>
        </authorList>
    </citation>
    <scope>NUCLEOTIDE SEQUENCE [LARGE SCALE GENOMIC DNA]</scope>
    <source>
        <strain evidence="3">cv. AL8/78</strain>
    </source>
</reference>
<evidence type="ECO:0000256" key="1">
    <source>
        <dbReference type="SAM" id="SignalP"/>
    </source>
</evidence>
<reference evidence="2" key="4">
    <citation type="submission" date="2019-03" db="UniProtKB">
        <authorList>
            <consortium name="EnsemblPlants"/>
        </authorList>
    </citation>
    <scope>IDENTIFICATION</scope>
</reference>